<evidence type="ECO:0000313" key="2">
    <source>
        <dbReference type="Proteomes" id="UP000708208"/>
    </source>
</evidence>
<keyword evidence="2" id="KW-1185">Reference proteome</keyword>
<name>A0A8J2PA02_9HEXA</name>
<protein>
    <submittedName>
        <fullName evidence="1">Uncharacterized protein</fullName>
    </submittedName>
</protein>
<dbReference type="AlphaFoldDB" id="A0A8J2PA02"/>
<accession>A0A8J2PA02</accession>
<dbReference type="Proteomes" id="UP000708208">
    <property type="component" value="Unassembled WGS sequence"/>
</dbReference>
<dbReference type="EMBL" id="CAJVCH010219237">
    <property type="protein sequence ID" value="CAG7731762.1"/>
    <property type="molecule type" value="Genomic_DNA"/>
</dbReference>
<gene>
    <name evidence="1" type="ORF">AFUS01_LOCUS20333</name>
</gene>
<evidence type="ECO:0000313" key="1">
    <source>
        <dbReference type="EMBL" id="CAG7731762.1"/>
    </source>
</evidence>
<sequence length="24" mass="2824">MICKHSAYASLLRRYFHKIGDTNV</sequence>
<proteinExistence type="predicted"/>
<feature type="non-terminal residue" evidence="1">
    <location>
        <position position="1"/>
    </location>
</feature>
<organism evidence="1 2">
    <name type="scientific">Allacma fusca</name>
    <dbReference type="NCBI Taxonomy" id="39272"/>
    <lineage>
        <taxon>Eukaryota</taxon>
        <taxon>Metazoa</taxon>
        <taxon>Ecdysozoa</taxon>
        <taxon>Arthropoda</taxon>
        <taxon>Hexapoda</taxon>
        <taxon>Collembola</taxon>
        <taxon>Symphypleona</taxon>
        <taxon>Sminthuridae</taxon>
        <taxon>Allacma</taxon>
    </lineage>
</organism>
<comment type="caution">
    <text evidence="1">The sequence shown here is derived from an EMBL/GenBank/DDBJ whole genome shotgun (WGS) entry which is preliminary data.</text>
</comment>
<reference evidence="1" key="1">
    <citation type="submission" date="2021-06" db="EMBL/GenBank/DDBJ databases">
        <authorList>
            <person name="Hodson N. C."/>
            <person name="Mongue J. A."/>
            <person name="Jaron S. K."/>
        </authorList>
    </citation>
    <scope>NUCLEOTIDE SEQUENCE</scope>
</reference>